<feature type="binding site" evidence="4">
    <location>
        <begin position="101"/>
        <end position="106"/>
    </location>
    <ligand>
        <name>dCTP</name>
        <dbReference type="ChEBI" id="CHEBI:61481"/>
    </ligand>
</feature>
<gene>
    <name evidence="4" type="primary">dcd</name>
    <name evidence="5" type="ORF">A2806_00030</name>
</gene>
<dbReference type="Gene3D" id="2.70.40.10">
    <property type="match status" value="1"/>
</dbReference>
<comment type="similarity">
    <text evidence="4">Belongs to the dCTP deaminase family.</text>
</comment>
<proteinExistence type="inferred from homology"/>
<feature type="binding site" evidence="4">
    <location>
        <begin position="127"/>
        <end position="129"/>
    </location>
    <ligand>
        <name>dCTP</name>
        <dbReference type="ChEBI" id="CHEBI:61481"/>
    </ligand>
</feature>
<keyword evidence="1 4" id="KW-0547">Nucleotide-binding</keyword>
<dbReference type="GO" id="GO:0006226">
    <property type="term" value="P:dUMP biosynthetic process"/>
    <property type="evidence" value="ECO:0007669"/>
    <property type="project" value="UniProtKB-UniRule"/>
</dbReference>
<keyword evidence="2 4" id="KW-0378">Hydrolase</keyword>
<feature type="site" description="Important for bifunctional activity" evidence="4">
    <location>
        <begin position="116"/>
        <end position="117"/>
    </location>
</feature>
<evidence type="ECO:0000313" key="5">
    <source>
        <dbReference type="EMBL" id="OHA48543.1"/>
    </source>
</evidence>
<reference evidence="5 6" key="1">
    <citation type="journal article" date="2016" name="Nat. Commun.">
        <title>Thousands of microbial genomes shed light on interconnected biogeochemical processes in an aquifer system.</title>
        <authorList>
            <person name="Anantharaman K."/>
            <person name="Brown C.T."/>
            <person name="Hug L.A."/>
            <person name="Sharon I."/>
            <person name="Castelle C.J."/>
            <person name="Probst A.J."/>
            <person name="Thomas B.C."/>
            <person name="Singh A."/>
            <person name="Wilkins M.J."/>
            <person name="Karaoz U."/>
            <person name="Brodie E.L."/>
            <person name="Williams K.H."/>
            <person name="Hubbard S.S."/>
            <person name="Banfield J.F."/>
        </authorList>
    </citation>
    <scope>NUCLEOTIDE SEQUENCE [LARGE SCALE GENOMIC DNA]</scope>
</reference>
<dbReference type="EMBL" id="MHSS01000005">
    <property type="protein sequence ID" value="OHA48543.1"/>
    <property type="molecule type" value="Genomic_DNA"/>
</dbReference>
<dbReference type="EC" id="3.5.4.30" evidence="4"/>
<comment type="function">
    <text evidence="4">Bifunctional enzyme that catalyzes both the deamination of dCTP to dUTP and the hydrolysis of dUTP to dUMP without releasing the toxic dUTP intermediate.</text>
</comment>
<sequence>MVLSDRDIKKGIAEGLIAVEPFDIAMVQPASVDLRLGNKFLTFRSSSRGAIDVKEPVDDIMEEVLVEEGVPFVLHPGEFVLGVTFEKVGLSAGIVGQLNGKSSLGRLGIIVHATAGFIDPGNHLKPTLELHNIGKLPVNLYWKMPIAQISFTKLSSEAEEPYGAPTRKSKYFGDEGPTASKMHLNF</sequence>
<comment type="caution">
    <text evidence="4">Lacks conserved residue(s) required for the propagation of feature annotation.</text>
</comment>
<keyword evidence="3 4" id="KW-0546">Nucleotide metabolism</keyword>
<evidence type="ECO:0000256" key="1">
    <source>
        <dbReference type="ARBA" id="ARBA00022741"/>
    </source>
</evidence>
<dbReference type="GO" id="GO:0015949">
    <property type="term" value="P:nucleobase-containing small molecule interconversion"/>
    <property type="evidence" value="ECO:0007669"/>
    <property type="project" value="TreeGrafter"/>
</dbReference>
<comment type="catalytic activity">
    <reaction evidence="4">
        <text>dCTP + 2 H2O = dUMP + NH4(+) + diphosphate</text>
        <dbReference type="Rhea" id="RHEA:19205"/>
        <dbReference type="ChEBI" id="CHEBI:15377"/>
        <dbReference type="ChEBI" id="CHEBI:28938"/>
        <dbReference type="ChEBI" id="CHEBI:33019"/>
        <dbReference type="ChEBI" id="CHEBI:61481"/>
        <dbReference type="ChEBI" id="CHEBI:246422"/>
        <dbReference type="EC" id="3.5.4.30"/>
    </reaction>
</comment>
<dbReference type="UniPathway" id="UPA00610">
    <property type="reaction ID" value="UER00667"/>
</dbReference>
<dbReference type="SUPFAM" id="SSF51283">
    <property type="entry name" value="dUTPase-like"/>
    <property type="match status" value="1"/>
</dbReference>
<dbReference type="FunFam" id="2.70.40.10:FF:000005">
    <property type="entry name" value="dCTP deaminase, dUMP-forming"/>
    <property type="match status" value="1"/>
</dbReference>
<name>A0A1G2PJU7_9BACT</name>
<feature type="binding site" evidence="4">
    <location>
        <position position="148"/>
    </location>
    <ligand>
        <name>dCTP</name>
        <dbReference type="ChEBI" id="CHEBI:61481"/>
    </ligand>
</feature>
<dbReference type="PANTHER" id="PTHR42680:SF3">
    <property type="entry name" value="DCTP DEAMINASE"/>
    <property type="match status" value="1"/>
</dbReference>
<dbReference type="Pfam" id="PF22769">
    <property type="entry name" value="DCD"/>
    <property type="match status" value="1"/>
</dbReference>
<evidence type="ECO:0000256" key="2">
    <source>
        <dbReference type="ARBA" id="ARBA00022801"/>
    </source>
</evidence>
<feature type="binding site" evidence="4">
    <location>
        <position position="119"/>
    </location>
    <ligand>
        <name>dCTP</name>
        <dbReference type="ChEBI" id="CHEBI:61481"/>
    </ligand>
</feature>
<accession>A0A1G2PJU7</accession>
<dbReference type="PANTHER" id="PTHR42680">
    <property type="entry name" value="DCTP DEAMINASE"/>
    <property type="match status" value="1"/>
</dbReference>
<dbReference type="NCBIfam" id="TIGR02274">
    <property type="entry name" value="dCTP_deam"/>
    <property type="match status" value="1"/>
</dbReference>
<protein>
    <recommendedName>
        <fullName evidence="4">dCTP deaminase, dUMP-forming</fullName>
        <ecNumber evidence="4">3.5.4.30</ecNumber>
    </recommendedName>
    <alternativeName>
        <fullName evidence="4">Bifunctional dCTP deaminase:dUTPase</fullName>
    </alternativeName>
    <alternativeName>
        <fullName evidence="4">DCD-DUT</fullName>
    </alternativeName>
</protein>
<dbReference type="CDD" id="cd07557">
    <property type="entry name" value="trimeric_dUTPase"/>
    <property type="match status" value="1"/>
</dbReference>
<dbReference type="InterPro" id="IPR036157">
    <property type="entry name" value="dUTPase-like_sf"/>
</dbReference>
<dbReference type="GO" id="GO:0006229">
    <property type="term" value="P:dUTP biosynthetic process"/>
    <property type="evidence" value="ECO:0007669"/>
    <property type="project" value="InterPro"/>
</dbReference>
<comment type="caution">
    <text evidence="5">The sequence shown here is derived from an EMBL/GenBank/DDBJ whole genome shotgun (WGS) entry which is preliminary data.</text>
</comment>
<dbReference type="HAMAP" id="MF_00146">
    <property type="entry name" value="dCTP_deaminase"/>
    <property type="match status" value="1"/>
</dbReference>
<evidence type="ECO:0000256" key="3">
    <source>
        <dbReference type="ARBA" id="ARBA00023080"/>
    </source>
</evidence>
<dbReference type="InterPro" id="IPR033704">
    <property type="entry name" value="dUTPase_trimeric"/>
</dbReference>
<comment type="pathway">
    <text evidence="4">Pyrimidine metabolism; dUMP biosynthesis; dUMP from dCTP: step 1/1.</text>
</comment>
<dbReference type="InterPro" id="IPR011962">
    <property type="entry name" value="dCTP_deaminase"/>
</dbReference>
<dbReference type="Proteomes" id="UP000177629">
    <property type="component" value="Unassembled WGS sequence"/>
</dbReference>
<evidence type="ECO:0000313" key="6">
    <source>
        <dbReference type="Proteomes" id="UP000177629"/>
    </source>
</evidence>
<feature type="binding site" evidence="4">
    <location>
        <position position="170"/>
    </location>
    <ligand>
        <name>dCTP</name>
        <dbReference type="ChEBI" id="CHEBI:61481"/>
    </ligand>
</feature>
<comment type="subunit">
    <text evidence="4">Homotrimer.</text>
</comment>
<organism evidence="5 6">
    <name type="scientific">Candidatus Terrybacteria bacterium RIFCSPHIGHO2_01_FULL_48_17</name>
    <dbReference type="NCBI Taxonomy" id="1802362"/>
    <lineage>
        <taxon>Bacteria</taxon>
        <taxon>Candidatus Terryibacteriota</taxon>
    </lineage>
</organism>
<dbReference type="GO" id="GO:0000166">
    <property type="term" value="F:nucleotide binding"/>
    <property type="evidence" value="ECO:0007669"/>
    <property type="project" value="UniProtKB-KW"/>
</dbReference>
<feature type="binding site" evidence="4">
    <location>
        <position position="162"/>
    </location>
    <ligand>
        <name>dCTP</name>
        <dbReference type="ChEBI" id="CHEBI:61481"/>
    </ligand>
</feature>
<evidence type="ECO:0000256" key="4">
    <source>
        <dbReference type="HAMAP-Rule" id="MF_00146"/>
    </source>
</evidence>
<dbReference type="STRING" id="1802362.A2806_00030"/>
<dbReference type="GO" id="GO:0033973">
    <property type="term" value="F:dCTP deaminase (dUMP-forming) activity"/>
    <property type="evidence" value="ECO:0007669"/>
    <property type="project" value="UniProtKB-UniRule"/>
</dbReference>
<dbReference type="AlphaFoldDB" id="A0A1G2PJU7"/>
<feature type="active site" description="Proton donor/acceptor" evidence="4">
    <location>
        <position position="129"/>
    </location>
</feature>
<dbReference type="GO" id="GO:0008829">
    <property type="term" value="F:dCTP deaminase activity"/>
    <property type="evidence" value="ECO:0007669"/>
    <property type="project" value="InterPro"/>
</dbReference>